<accession>A0ABQ1ZP97</accession>
<dbReference type="RefSeq" id="WP_172240270.1">
    <property type="nucleotide sequence ID" value="NZ_BMDD01000001.1"/>
</dbReference>
<protein>
    <submittedName>
        <fullName evidence="1">Uncharacterized protein</fullName>
    </submittedName>
</protein>
<name>A0ABQ1ZP97_9BACL</name>
<dbReference type="Proteomes" id="UP000605427">
    <property type="component" value="Unassembled WGS sequence"/>
</dbReference>
<evidence type="ECO:0000313" key="2">
    <source>
        <dbReference type="Proteomes" id="UP000605427"/>
    </source>
</evidence>
<sequence>MKKGFSKFFISLALLTVFTTTLTLEVNTDKSIDKGNLGTAIEYKMMSGGSGGGLGTW</sequence>
<reference evidence="2" key="1">
    <citation type="journal article" date="2019" name="Int. J. Syst. Evol. Microbiol.">
        <title>The Global Catalogue of Microorganisms (GCM) 10K type strain sequencing project: providing services to taxonomists for standard genome sequencing and annotation.</title>
        <authorList>
            <consortium name="The Broad Institute Genomics Platform"/>
            <consortium name="The Broad Institute Genome Sequencing Center for Infectious Disease"/>
            <person name="Wu L."/>
            <person name="Ma J."/>
        </authorList>
    </citation>
    <scope>NUCLEOTIDE SEQUENCE [LARGE SCALE GENOMIC DNA]</scope>
    <source>
        <strain evidence="2">CCM 8702</strain>
    </source>
</reference>
<evidence type="ECO:0000313" key="1">
    <source>
        <dbReference type="EMBL" id="GGH72898.1"/>
    </source>
</evidence>
<gene>
    <name evidence="1" type="ORF">GCM10007362_11480</name>
</gene>
<keyword evidence="2" id="KW-1185">Reference proteome</keyword>
<dbReference type="EMBL" id="BMDD01000001">
    <property type="protein sequence ID" value="GGH72898.1"/>
    <property type="molecule type" value="Genomic_DNA"/>
</dbReference>
<proteinExistence type="predicted"/>
<comment type="caution">
    <text evidence="1">The sequence shown here is derived from an EMBL/GenBank/DDBJ whole genome shotgun (WGS) entry which is preliminary data.</text>
</comment>
<organism evidence="1 2">
    <name type="scientific">Saccharibacillus endophyticus</name>
    <dbReference type="NCBI Taxonomy" id="2060666"/>
    <lineage>
        <taxon>Bacteria</taxon>
        <taxon>Bacillati</taxon>
        <taxon>Bacillota</taxon>
        <taxon>Bacilli</taxon>
        <taxon>Bacillales</taxon>
        <taxon>Paenibacillaceae</taxon>
        <taxon>Saccharibacillus</taxon>
    </lineage>
</organism>